<reference evidence="3" key="2">
    <citation type="submission" date="2011-03" db="EMBL/GenBank/DDBJ databases">
        <title>Comparative genomics and transcriptomics of Neospora caninum and Toxoplasma gondii.</title>
        <authorList>
            <person name="Reid A.J."/>
            <person name="Sohal A."/>
            <person name="Harris D."/>
            <person name="Quail M."/>
            <person name="Sanders M."/>
            <person name="Berriman M."/>
            <person name="Wastling J.M."/>
            <person name="Pain A."/>
        </authorList>
    </citation>
    <scope>NUCLEOTIDE SEQUENCE</scope>
    <source>
        <strain evidence="3">Liverpool</strain>
    </source>
</reference>
<dbReference type="InParanoid" id="F0VFM9"/>
<feature type="transmembrane region" description="Helical" evidence="1">
    <location>
        <begin position="81"/>
        <end position="102"/>
    </location>
</feature>
<gene>
    <name evidence="4" type="ORF">BN1204_023110</name>
    <name evidence="3" type="ORF">NCLIV_023110</name>
</gene>
<evidence type="ECO:0000256" key="1">
    <source>
        <dbReference type="SAM" id="Phobius"/>
    </source>
</evidence>
<proteinExistence type="predicted"/>
<dbReference type="EMBL" id="FR823388">
    <property type="protein sequence ID" value="CBZ52523.1"/>
    <property type="molecule type" value="Genomic_DNA"/>
</dbReference>
<dbReference type="OMA" id="FWPGYLV"/>
<dbReference type="Proteomes" id="UP000007494">
    <property type="component" value="Chromosome VIIa"/>
</dbReference>
<evidence type="ECO:0008006" key="6">
    <source>
        <dbReference type="Google" id="ProtNLM"/>
    </source>
</evidence>
<feature type="signal peptide" evidence="2">
    <location>
        <begin position="1"/>
        <end position="24"/>
    </location>
</feature>
<name>F0VFM9_NEOCL</name>
<sequence>MKVLRVLVATLVVAMGLCFQRADAADEREHSPTFQRLGAQMDDAYAGAAGRMQGFRESISDAARVRGAAAWDSLGRRTGVWPGYILAAAALTMAMLGGYWMGKRRTQKQLKKALKKQIE</sequence>
<dbReference type="VEuPathDB" id="ToxoDB:NCLIV_023110"/>
<evidence type="ECO:0000313" key="4">
    <source>
        <dbReference type="EMBL" id="CEL66500.1"/>
    </source>
</evidence>
<dbReference type="RefSeq" id="XP_003882555.1">
    <property type="nucleotide sequence ID" value="XM_003882506.1"/>
</dbReference>
<organism evidence="3 5">
    <name type="scientific">Neospora caninum (strain Liverpool)</name>
    <dbReference type="NCBI Taxonomy" id="572307"/>
    <lineage>
        <taxon>Eukaryota</taxon>
        <taxon>Sar</taxon>
        <taxon>Alveolata</taxon>
        <taxon>Apicomplexa</taxon>
        <taxon>Conoidasida</taxon>
        <taxon>Coccidia</taxon>
        <taxon>Eucoccidiorida</taxon>
        <taxon>Eimeriorina</taxon>
        <taxon>Sarcocystidae</taxon>
        <taxon>Neospora</taxon>
    </lineage>
</organism>
<dbReference type="EMBL" id="LN714481">
    <property type="protein sequence ID" value="CEL66500.1"/>
    <property type="molecule type" value="Genomic_DNA"/>
</dbReference>
<keyword evidence="2" id="KW-0732">Signal</keyword>
<reference evidence="4" key="4">
    <citation type="journal article" date="2015" name="PLoS ONE">
        <title>Comprehensive Evaluation of Toxoplasma gondii VEG and Neospora caninum LIV Genomes with Tachyzoite Stage Transcriptome and Proteome Defines Novel Transcript Features.</title>
        <authorList>
            <person name="Ramaprasad A."/>
            <person name="Mourier T."/>
            <person name="Naeem R."/>
            <person name="Malas T.B."/>
            <person name="Moussa E."/>
            <person name="Panigrahi A."/>
            <person name="Vermont S.J."/>
            <person name="Otto T.D."/>
            <person name="Wastling J."/>
            <person name="Pain A."/>
        </authorList>
    </citation>
    <scope>NUCLEOTIDE SEQUENCE</scope>
    <source>
        <strain evidence="4">Liverpool</strain>
    </source>
</reference>
<keyword evidence="5" id="KW-1185">Reference proteome</keyword>
<dbReference type="AlphaFoldDB" id="F0VFM9"/>
<keyword evidence="1" id="KW-1133">Transmembrane helix</keyword>
<feature type="chain" id="PRO_5007655098" description="Transmembrane protein" evidence="2">
    <location>
        <begin position="25"/>
        <end position="119"/>
    </location>
</feature>
<keyword evidence="1" id="KW-0812">Transmembrane</keyword>
<evidence type="ECO:0000313" key="3">
    <source>
        <dbReference type="EMBL" id="CBZ52523.1"/>
    </source>
</evidence>
<accession>F0VFM9</accession>
<reference evidence="5" key="3">
    <citation type="journal article" date="2012" name="PLoS Pathog.">
        <title>Comparative genomics of the apicomplexan parasites Toxoplasma gondii and Neospora caninum: Coccidia differing in host range and transmission strategy.</title>
        <authorList>
            <person name="Reid A.J."/>
            <person name="Vermont S.J."/>
            <person name="Cotton J.A."/>
            <person name="Harris D."/>
            <person name="Hill-Cawthorne G.A."/>
            <person name="Konen-Waisman S."/>
            <person name="Latham S.M."/>
            <person name="Mourier T."/>
            <person name="Norton R."/>
            <person name="Quail M.A."/>
            <person name="Sanders M."/>
            <person name="Shanmugam D."/>
            <person name="Sohal A."/>
            <person name="Wasmuth J.D."/>
            <person name="Brunk B."/>
            <person name="Grigg M.E."/>
            <person name="Howard J.C."/>
            <person name="Parkinson J."/>
            <person name="Roos D.S."/>
            <person name="Trees A.J."/>
            <person name="Berriman M."/>
            <person name="Pain A."/>
            <person name="Wastling J.M."/>
        </authorList>
    </citation>
    <scope>NUCLEOTIDE SEQUENCE [LARGE SCALE GENOMIC DNA]</scope>
    <source>
        <strain evidence="5">Liverpool</strain>
    </source>
</reference>
<keyword evidence="1" id="KW-0472">Membrane</keyword>
<dbReference type="eggNOG" id="ENOG502TMAY">
    <property type="taxonomic scope" value="Eukaryota"/>
</dbReference>
<evidence type="ECO:0000256" key="2">
    <source>
        <dbReference type="SAM" id="SignalP"/>
    </source>
</evidence>
<protein>
    <recommendedName>
        <fullName evidence="6">Transmembrane protein</fullName>
    </recommendedName>
</protein>
<evidence type="ECO:0000313" key="5">
    <source>
        <dbReference type="Proteomes" id="UP000007494"/>
    </source>
</evidence>
<reference evidence="3" key="1">
    <citation type="submission" date="2011-02" db="EMBL/GenBank/DDBJ databases">
        <authorList>
            <person name="Aslett M."/>
        </authorList>
    </citation>
    <scope>NUCLEOTIDE SEQUENCE</scope>
    <source>
        <strain evidence="3">Liverpool</strain>
    </source>
</reference>
<dbReference type="GeneID" id="13444603"/>